<protein>
    <submittedName>
        <fullName evidence="11">Histidine kinase</fullName>
    </submittedName>
</protein>
<feature type="transmembrane region" description="Helical" evidence="9">
    <location>
        <begin position="107"/>
        <end position="128"/>
    </location>
</feature>
<name>A0ABT5JZ57_9BURK</name>
<dbReference type="RefSeq" id="WP_273670689.1">
    <property type="nucleotide sequence ID" value="NZ_JAQQXR010000003.1"/>
</dbReference>
<evidence type="ECO:0000256" key="5">
    <source>
        <dbReference type="ARBA" id="ARBA00022777"/>
    </source>
</evidence>
<dbReference type="Proteomes" id="UP001221208">
    <property type="component" value="Unassembled WGS sequence"/>
</dbReference>
<feature type="transmembrane region" description="Helical" evidence="9">
    <location>
        <begin position="31"/>
        <end position="49"/>
    </location>
</feature>
<keyword evidence="6 9" id="KW-1133">Transmembrane helix</keyword>
<dbReference type="SUPFAM" id="SSF55781">
    <property type="entry name" value="GAF domain-like"/>
    <property type="match status" value="1"/>
</dbReference>
<dbReference type="Gene3D" id="1.20.5.1930">
    <property type="match status" value="1"/>
</dbReference>
<proteinExistence type="predicted"/>
<keyword evidence="2" id="KW-1003">Cell membrane</keyword>
<keyword evidence="7" id="KW-0902">Two-component regulatory system</keyword>
<evidence type="ECO:0000313" key="11">
    <source>
        <dbReference type="EMBL" id="MDC8758017.1"/>
    </source>
</evidence>
<organism evidence="11 12">
    <name type="scientific">Janthinobacterium fluminis</name>
    <dbReference type="NCBI Taxonomy" id="2987524"/>
    <lineage>
        <taxon>Bacteria</taxon>
        <taxon>Pseudomonadati</taxon>
        <taxon>Pseudomonadota</taxon>
        <taxon>Betaproteobacteria</taxon>
        <taxon>Burkholderiales</taxon>
        <taxon>Oxalobacteraceae</taxon>
        <taxon>Janthinobacterium</taxon>
    </lineage>
</organism>
<gene>
    <name evidence="11" type="ORF">OIK44_10485</name>
</gene>
<keyword evidence="4 9" id="KW-0812">Transmembrane</keyword>
<evidence type="ECO:0000256" key="1">
    <source>
        <dbReference type="ARBA" id="ARBA00004651"/>
    </source>
</evidence>
<evidence type="ECO:0000256" key="8">
    <source>
        <dbReference type="ARBA" id="ARBA00023136"/>
    </source>
</evidence>
<dbReference type="InterPro" id="IPR029016">
    <property type="entry name" value="GAF-like_dom_sf"/>
</dbReference>
<feature type="transmembrane region" description="Helical" evidence="9">
    <location>
        <begin position="134"/>
        <end position="152"/>
    </location>
</feature>
<evidence type="ECO:0000256" key="6">
    <source>
        <dbReference type="ARBA" id="ARBA00022989"/>
    </source>
</evidence>
<comment type="subcellular location">
    <subcellularLocation>
        <location evidence="1">Cell membrane</location>
        <topology evidence="1">Multi-pass membrane protein</topology>
    </subcellularLocation>
</comment>
<dbReference type="PANTHER" id="PTHR24421">
    <property type="entry name" value="NITRATE/NITRITE SENSOR PROTEIN NARX-RELATED"/>
    <property type="match status" value="1"/>
</dbReference>
<feature type="domain" description="Signal transduction histidine kinase subgroup 3 dimerisation and phosphoacceptor" evidence="10">
    <location>
        <begin position="346"/>
        <end position="408"/>
    </location>
</feature>
<evidence type="ECO:0000256" key="7">
    <source>
        <dbReference type="ARBA" id="ARBA00023012"/>
    </source>
</evidence>
<dbReference type="GO" id="GO:0016301">
    <property type="term" value="F:kinase activity"/>
    <property type="evidence" value="ECO:0007669"/>
    <property type="project" value="UniProtKB-KW"/>
</dbReference>
<sequence>MVSGIRLLLAVAAVLTLFINPQGIGKLTGFTWLVFFGYALNSVTLFLLAQVQHSLLHQRKIYWFDVAWCGLIVYCTGAQNSYFFLFFFFAILAASFHWGFREGARITLASAALLALVVVLAGAAMALSHLLWCVTFLLALGYMIAYWGGLGLQQKRRLALLRDVSRMANPRFGVDQSIASVLEKTRRFFHASSCILIMRDNEPDSWLLRSAVAANAGRAISAGRISAAAAAPLLAFSPEQTVIYARRRVAALAWSGESRVLMRGGARWRPLADGAGAALAELMEARAFISVPLRLRKGDGRVYVMAPRGFNRADALFLKHIAAQAFPVIENIELLDRLASDAAYRERQKIGRDLHDSTIQPYIGLRHGISALRHAAAAAGNPLVGDLDKLIAMATAVIGDMRHFAKSFNSGLVRDEPELLVALRRQIAQVKEFYGIDIGLRAAADLDVSDRLAAEVFQIVTEGVSNIRKHTGARRGSIELGCADGWFRIVIENEADARPARQFLPSSIAGRAAALGGRLHVAQKTDGSTVVQIAIPV</sequence>
<keyword evidence="8 9" id="KW-0472">Membrane</keyword>
<keyword evidence="3" id="KW-0808">Transferase</keyword>
<dbReference type="InterPro" id="IPR011712">
    <property type="entry name" value="Sig_transdc_His_kin_sub3_dim/P"/>
</dbReference>
<dbReference type="PANTHER" id="PTHR24421:SF37">
    <property type="entry name" value="SENSOR HISTIDINE KINASE NARS"/>
    <property type="match status" value="1"/>
</dbReference>
<evidence type="ECO:0000313" key="12">
    <source>
        <dbReference type="Proteomes" id="UP001221208"/>
    </source>
</evidence>
<comment type="caution">
    <text evidence="11">The sequence shown here is derived from an EMBL/GenBank/DDBJ whole genome shotgun (WGS) entry which is preliminary data.</text>
</comment>
<evidence type="ECO:0000256" key="3">
    <source>
        <dbReference type="ARBA" id="ARBA00022679"/>
    </source>
</evidence>
<evidence type="ECO:0000256" key="4">
    <source>
        <dbReference type="ARBA" id="ARBA00022692"/>
    </source>
</evidence>
<dbReference type="EMBL" id="JAQQXR010000003">
    <property type="protein sequence ID" value="MDC8758017.1"/>
    <property type="molecule type" value="Genomic_DNA"/>
</dbReference>
<dbReference type="Gene3D" id="3.30.565.10">
    <property type="entry name" value="Histidine kinase-like ATPase, C-terminal domain"/>
    <property type="match status" value="1"/>
</dbReference>
<reference evidence="11 12" key="1">
    <citation type="submission" date="2022-10" db="EMBL/GenBank/DDBJ databases">
        <title>Janthinobacterium sp. hw3 Genome sequencing.</title>
        <authorList>
            <person name="Park S."/>
        </authorList>
    </citation>
    <scope>NUCLEOTIDE SEQUENCE [LARGE SCALE GENOMIC DNA]</scope>
    <source>
        <strain evidence="12">hw3</strain>
    </source>
</reference>
<accession>A0ABT5JZ57</accession>
<dbReference type="Gene3D" id="3.30.450.40">
    <property type="match status" value="1"/>
</dbReference>
<dbReference type="InterPro" id="IPR036890">
    <property type="entry name" value="HATPase_C_sf"/>
</dbReference>
<evidence type="ECO:0000256" key="2">
    <source>
        <dbReference type="ARBA" id="ARBA00022475"/>
    </source>
</evidence>
<evidence type="ECO:0000256" key="9">
    <source>
        <dbReference type="SAM" id="Phobius"/>
    </source>
</evidence>
<dbReference type="Pfam" id="PF07730">
    <property type="entry name" value="HisKA_3"/>
    <property type="match status" value="1"/>
</dbReference>
<evidence type="ECO:0000259" key="10">
    <source>
        <dbReference type="Pfam" id="PF07730"/>
    </source>
</evidence>
<dbReference type="InterPro" id="IPR050482">
    <property type="entry name" value="Sensor_HK_TwoCompSys"/>
</dbReference>
<keyword evidence="5 11" id="KW-0418">Kinase</keyword>
<dbReference type="SUPFAM" id="SSF55874">
    <property type="entry name" value="ATPase domain of HSP90 chaperone/DNA topoisomerase II/histidine kinase"/>
    <property type="match status" value="1"/>
</dbReference>
<keyword evidence="12" id="KW-1185">Reference proteome</keyword>